<dbReference type="InterPro" id="IPR057727">
    <property type="entry name" value="WCX_dom"/>
</dbReference>
<dbReference type="EMBL" id="JACCFO010000001">
    <property type="protein sequence ID" value="NYI96814.1"/>
    <property type="molecule type" value="Genomic_DNA"/>
</dbReference>
<gene>
    <name evidence="2" type="ORF">HNR12_003091</name>
</gene>
<reference evidence="2 3" key="1">
    <citation type="submission" date="2020-07" db="EMBL/GenBank/DDBJ databases">
        <title>Sequencing the genomes of 1000 actinobacteria strains.</title>
        <authorList>
            <person name="Klenk H.-P."/>
        </authorList>
    </citation>
    <scope>NUCLEOTIDE SEQUENCE [LARGE SCALE GENOMIC DNA]</scope>
    <source>
        <strain evidence="2 3">DSM 45927</strain>
    </source>
</reference>
<feature type="domain" description="WCX" evidence="1">
    <location>
        <begin position="35"/>
        <end position="109"/>
    </location>
</feature>
<evidence type="ECO:0000313" key="2">
    <source>
        <dbReference type="EMBL" id="NYI96814.1"/>
    </source>
</evidence>
<protein>
    <recommendedName>
        <fullName evidence="1">WCX domain-containing protein</fullName>
    </recommendedName>
</protein>
<evidence type="ECO:0000313" key="3">
    <source>
        <dbReference type="Proteomes" id="UP000575985"/>
    </source>
</evidence>
<keyword evidence="3" id="KW-1185">Reference proteome</keyword>
<organism evidence="2 3">
    <name type="scientific">Streptomonospora nanhaiensis</name>
    <dbReference type="NCBI Taxonomy" id="1323731"/>
    <lineage>
        <taxon>Bacteria</taxon>
        <taxon>Bacillati</taxon>
        <taxon>Actinomycetota</taxon>
        <taxon>Actinomycetes</taxon>
        <taxon>Streptosporangiales</taxon>
        <taxon>Nocardiopsidaceae</taxon>
        <taxon>Streptomonospora</taxon>
    </lineage>
</organism>
<proteinExistence type="predicted"/>
<accession>A0A853BPU7</accession>
<dbReference type="Proteomes" id="UP000575985">
    <property type="component" value="Unassembled WGS sequence"/>
</dbReference>
<sequence>MALRTPNGPRFAPREAPGGDVLGFVEAGRAEAGWRRRATVLLHTGIGALHWMTPEWGVAEARDEHTCILHTGAYSWDLVASRIGALGVDFEVVDPPELTAHLRGLARRFARAADGA</sequence>
<name>A0A853BPU7_9ACTN</name>
<comment type="caution">
    <text evidence="2">The sequence shown here is derived from an EMBL/GenBank/DDBJ whole genome shotgun (WGS) entry which is preliminary data.</text>
</comment>
<dbReference type="Pfam" id="PF25583">
    <property type="entry name" value="WCX"/>
    <property type="match status" value="1"/>
</dbReference>
<evidence type="ECO:0000259" key="1">
    <source>
        <dbReference type="Pfam" id="PF25583"/>
    </source>
</evidence>
<dbReference type="AlphaFoldDB" id="A0A853BPU7"/>